<feature type="domain" description="Putative ionotropic receptor ligand binding" evidence="14">
    <location>
        <begin position="44"/>
        <end position="199"/>
    </location>
</feature>
<dbReference type="PANTHER" id="PTHR42643">
    <property type="entry name" value="IONOTROPIC RECEPTOR 20A-RELATED"/>
    <property type="match status" value="1"/>
</dbReference>
<dbReference type="Gene3D" id="1.10.287.70">
    <property type="match status" value="2"/>
</dbReference>
<evidence type="ECO:0000256" key="6">
    <source>
        <dbReference type="ARBA" id="ARBA00023065"/>
    </source>
</evidence>
<evidence type="ECO:0000259" key="13">
    <source>
        <dbReference type="Pfam" id="PF10613"/>
    </source>
</evidence>
<feature type="transmembrane region" description="Helical" evidence="12">
    <location>
        <begin position="404"/>
        <end position="422"/>
    </location>
</feature>
<dbReference type="PANTHER" id="PTHR42643:SF30">
    <property type="entry name" value="IONOTROPIC RECEPTOR 40A-RELATED"/>
    <property type="match status" value="1"/>
</dbReference>
<evidence type="ECO:0000256" key="1">
    <source>
        <dbReference type="ARBA" id="ARBA00004651"/>
    </source>
</evidence>
<dbReference type="InterPro" id="IPR052192">
    <property type="entry name" value="Insect_Ionotropic_Sensory_Rcpt"/>
</dbReference>
<reference evidence="15" key="2">
    <citation type="submission" date="2020-05" db="UniProtKB">
        <authorList>
            <consortium name="EnsemblMetazoa"/>
        </authorList>
    </citation>
    <scope>IDENTIFICATION</scope>
    <source>
        <strain evidence="15">MINIMUS1</strain>
    </source>
</reference>
<dbReference type="EnsemblMetazoa" id="AMIN005185-RA">
    <property type="protein sequence ID" value="AMIN005185-PA"/>
    <property type="gene ID" value="AMIN005185"/>
</dbReference>
<evidence type="ECO:0000256" key="5">
    <source>
        <dbReference type="ARBA" id="ARBA00022989"/>
    </source>
</evidence>
<evidence type="ECO:0000256" key="10">
    <source>
        <dbReference type="ARBA" id="ARBA00023286"/>
    </source>
</evidence>
<keyword evidence="10" id="KW-1071">Ligand-gated ion channel</keyword>
<evidence type="ECO:0000256" key="9">
    <source>
        <dbReference type="ARBA" id="ARBA00023180"/>
    </source>
</evidence>
<dbReference type="GO" id="GO:0005886">
    <property type="term" value="C:plasma membrane"/>
    <property type="evidence" value="ECO:0007669"/>
    <property type="project" value="UniProtKB-SubCell"/>
</dbReference>
<keyword evidence="3" id="KW-1003">Cell membrane</keyword>
<dbReference type="VEuPathDB" id="VectorBase:AMIN005185"/>
<keyword evidence="6" id="KW-0406">Ion transport</keyword>
<keyword evidence="11" id="KW-0407">Ion channel</keyword>
<evidence type="ECO:0000256" key="4">
    <source>
        <dbReference type="ARBA" id="ARBA00022692"/>
    </source>
</evidence>
<feature type="domain" description="Ionotropic glutamate receptor L-glutamate and glycine-binding" evidence="13">
    <location>
        <begin position="233"/>
        <end position="331"/>
    </location>
</feature>
<dbReference type="SUPFAM" id="SSF53850">
    <property type="entry name" value="Periplasmic binding protein-like II"/>
    <property type="match status" value="2"/>
</dbReference>
<feature type="transmembrane region" description="Helical" evidence="12">
    <location>
        <begin position="621"/>
        <end position="639"/>
    </location>
</feature>
<dbReference type="Pfam" id="PF10613">
    <property type="entry name" value="Lig_chan-Glu_bd"/>
    <property type="match status" value="1"/>
</dbReference>
<feature type="transmembrane region" description="Helical" evidence="12">
    <location>
        <begin position="950"/>
        <end position="968"/>
    </location>
</feature>
<evidence type="ECO:0000256" key="12">
    <source>
        <dbReference type="SAM" id="Phobius"/>
    </source>
</evidence>
<reference evidence="16" key="1">
    <citation type="submission" date="2013-03" db="EMBL/GenBank/DDBJ databases">
        <title>The Genome Sequence of Anopheles minimus MINIMUS1.</title>
        <authorList>
            <consortium name="The Broad Institute Genomics Platform"/>
            <person name="Neafsey D.E."/>
            <person name="Walton C."/>
            <person name="Walker B."/>
            <person name="Young S.K."/>
            <person name="Zeng Q."/>
            <person name="Gargeya S."/>
            <person name="Fitzgerald M."/>
            <person name="Haas B."/>
            <person name="Abouelleil A."/>
            <person name="Allen A.W."/>
            <person name="Alvarado L."/>
            <person name="Arachchi H.M."/>
            <person name="Berlin A.M."/>
            <person name="Chapman S.B."/>
            <person name="Gainer-Dewar J."/>
            <person name="Goldberg J."/>
            <person name="Griggs A."/>
            <person name="Gujja S."/>
            <person name="Hansen M."/>
            <person name="Howarth C."/>
            <person name="Imamovic A."/>
            <person name="Ireland A."/>
            <person name="Larimer J."/>
            <person name="McCowan C."/>
            <person name="Murphy C."/>
            <person name="Pearson M."/>
            <person name="Poon T.W."/>
            <person name="Priest M."/>
            <person name="Roberts A."/>
            <person name="Saif S."/>
            <person name="Shea T."/>
            <person name="Sisk P."/>
            <person name="Sykes S."/>
            <person name="Wortman J."/>
            <person name="Nusbaum C."/>
            <person name="Birren B."/>
        </authorList>
    </citation>
    <scope>NUCLEOTIDE SEQUENCE [LARGE SCALE GENOMIC DNA]</scope>
    <source>
        <strain evidence="16">MINIMUS1</strain>
    </source>
</reference>
<keyword evidence="2" id="KW-0813">Transport</keyword>
<keyword evidence="4 12" id="KW-0812">Transmembrane</keyword>
<proteinExistence type="predicted"/>
<accession>A0A182W4C2</accession>
<comment type="subcellular location">
    <subcellularLocation>
        <location evidence="1">Cell membrane</location>
        <topology evidence="1">Multi-pass membrane protein</topology>
    </subcellularLocation>
</comment>
<evidence type="ECO:0000313" key="15">
    <source>
        <dbReference type="EnsemblMetazoa" id="AMIN005185-PA"/>
    </source>
</evidence>
<dbReference type="AlphaFoldDB" id="A0A182W4C2"/>
<protein>
    <submittedName>
        <fullName evidence="15">Uncharacterized protein</fullName>
    </submittedName>
</protein>
<evidence type="ECO:0000256" key="3">
    <source>
        <dbReference type="ARBA" id="ARBA00022475"/>
    </source>
</evidence>
<evidence type="ECO:0000256" key="2">
    <source>
        <dbReference type="ARBA" id="ARBA00022448"/>
    </source>
</evidence>
<dbReference type="InterPro" id="IPR056198">
    <property type="entry name" value="LBD_receptor"/>
</dbReference>
<dbReference type="InterPro" id="IPR019594">
    <property type="entry name" value="Glu/Gly-bd"/>
</dbReference>
<feature type="transmembrane region" description="Helical" evidence="12">
    <location>
        <begin position="1008"/>
        <end position="1028"/>
    </location>
</feature>
<feature type="transmembrane region" description="Helical" evidence="12">
    <location>
        <begin position="360"/>
        <end position="383"/>
    </location>
</feature>
<keyword evidence="9" id="KW-0325">Glycoprotein</keyword>
<dbReference type="Gene3D" id="3.40.190.10">
    <property type="entry name" value="Periplasmic binding protein-like II"/>
    <property type="match status" value="2"/>
</dbReference>
<keyword evidence="5 12" id="KW-1133">Transmembrane helix</keyword>
<evidence type="ECO:0000256" key="7">
    <source>
        <dbReference type="ARBA" id="ARBA00023136"/>
    </source>
</evidence>
<keyword evidence="7 12" id="KW-0472">Membrane</keyword>
<feature type="transmembrane region" description="Helical" evidence="12">
    <location>
        <begin position="980"/>
        <end position="1002"/>
    </location>
</feature>
<keyword evidence="8" id="KW-0675">Receptor</keyword>
<evidence type="ECO:0000313" key="16">
    <source>
        <dbReference type="Proteomes" id="UP000075920"/>
    </source>
</evidence>
<evidence type="ECO:0000259" key="14">
    <source>
        <dbReference type="Pfam" id="PF24061"/>
    </source>
</evidence>
<name>A0A182W4C2_9DIPT</name>
<dbReference type="Proteomes" id="UP000075920">
    <property type="component" value="Unassembled WGS sequence"/>
</dbReference>
<evidence type="ECO:0000256" key="8">
    <source>
        <dbReference type="ARBA" id="ARBA00023170"/>
    </source>
</evidence>
<dbReference type="Pfam" id="PF24061">
    <property type="entry name" value="LBD_receptor"/>
    <property type="match status" value="2"/>
</dbReference>
<feature type="transmembrane region" description="Helical" evidence="12">
    <location>
        <begin position="1189"/>
        <end position="1213"/>
    </location>
</feature>
<keyword evidence="16" id="KW-1185">Reference proteome</keyword>
<evidence type="ECO:0000256" key="11">
    <source>
        <dbReference type="ARBA" id="ARBA00023303"/>
    </source>
</evidence>
<organism evidence="15 16">
    <name type="scientific">Anopheles minimus</name>
    <dbReference type="NCBI Taxonomy" id="112268"/>
    <lineage>
        <taxon>Eukaryota</taxon>
        <taxon>Metazoa</taxon>
        <taxon>Ecdysozoa</taxon>
        <taxon>Arthropoda</taxon>
        <taxon>Hexapoda</taxon>
        <taxon>Insecta</taxon>
        <taxon>Pterygota</taxon>
        <taxon>Neoptera</taxon>
        <taxon>Endopterygota</taxon>
        <taxon>Diptera</taxon>
        <taxon>Nematocera</taxon>
        <taxon>Culicoidea</taxon>
        <taxon>Culicidae</taxon>
        <taxon>Anophelinae</taxon>
        <taxon>Anopheles</taxon>
    </lineage>
</organism>
<dbReference type="GO" id="GO:0015276">
    <property type="term" value="F:ligand-gated monoatomic ion channel activity"/>
    <property type="evidence" value="ECO:0007669"/>
    <property type="project" value="InterPro"/>
</dbReference>
<dbReference type="STRING" id="112268.A0A182W4C2"/>
<sequence length="1224" mass="138053">MVSRSASFITTLAVGTLLYASFVPSRWCCYGLPSPSVTTRTNMADIVGIILHTHFRTPFATTLVTMRSATRNGQWRLQDLLERLLVKHGQGQLVVQLEEDVEAPAHYQPPWSRTLLLAESYDSLRTIFPELTLDRFDFSGCYLIVLEDAPVTLGTVDRIFNELWVRQIVNVVVALRPSEELTGPVQLWTYYPFSPGLCRIPKPHLLFTWPTDTLLYGVDFYPPKNVQFHGCPLRVGSFETRPFTILSVGIGTSIGAGPTLSGFEGDLLRSLAERLNFGVDVRVPPRAQQWGEAAFENSTGMMRMIYTEEVDFGISCLGVSYERSAMLKAGKVHFTTELVVVVPPGTPYTAFEKLFQPFQIAIWLTIGICTGIGFVVIATLRLLPDDGTRATARRYITGERQLHSPILNIVRVLLASPLPFTPFGTFPRTLLSQWMLVSLLLNLLYQGSLFQYLQRASMHPPMMTLAEIDRSGALYHISKSARRFFEPFPQRLPRLRFFPNVPDSIAERLRWMGSHPDDPNVAMCTRDHVAYYNAQHSRKEGGQLLIAREPMALYTVTILYPKRSMLTDSFDEHVERIDSSGLLKYWSGLYGDYQFLSSARPALRTEPTPINLEQLAGALQLLLGMLLASTLLFLAELVVRQHYTTITSKQLYLRWENTSELIDKILKRTTTHLTVLLESNPQMRSADQQPPTLAPHQQLRVLNLLIVADFEGFRRAVDEFSDELFDFSGFYTVVVATPTERGLDIAGAILRTLWALYIVNVVVLVEPTKEAAIHGVRLYTYFPYGEGYCERALPVVWNVYEPSVGFIHRDHLLFPRKLRDFYNCPLVVATFPVFPFIIPAAAGASNELVGIEGLLLRTLMQRLNFRLQVTIVDPPDWGTAGPKDQATGASAYIRHLRANLTIGYWATTLHRNRYMASSFSYYTSQLVLAVAPGEPYSSLELLFCPFANSIWSLLLLSLTIGLIVIGLLRQRGSVPLQRLVLGRTPGSAWLGMLNVLLGAGLVQVPTRNFARTLLLIWLTGTLVLRSAYTGSMFRFLRAGRNHTVPDNIPELMAAGYKLYMYRNYSFVFDAYPTIQKSIRLVTAQQFRGRIVEQLQVPGAPLGVLLPVETVTFLNRNLTREGKLLRFVRRRVYVSKLAIYTQRSSPLLGPFNKLLEIFVSSGLLNRWASEYHQVQFLADPYQYRGRQQILLADIVGPFIILLIGLGLSSVAFVAELLMDTMKIEK</sequence>
<feature type="domain" description="Putative ionotropic receptor ligand binding" evidence="14">
    <location>
        <begin position="644"/>
        <end position="819"/>
    </location>
</feature>